<dbReference type="PANTHER" id="PTHR33054:SF12">
    <property type="entry name" value="ZINC KNUCKLE FAMILY PROTEIN"/>
    <property type="match status" value="1"/>
</dbReference>
<accession>A0A9J5W3V1</accession>
<evidence type="ECO:0000256" key="1">
    <source>
        <dbReference type="SAM" id="MobiDB-lite"/>
    </source>
</evidence>
<name>A0A9J5W3V1_SOLCO</name>
<dbReference type="Proteomes" id="UP000824120">
    <property type="component" value="Chromosome 12"/>
</dbReference>
<reference evidence="3 4" key="1">
    <citation type="submission" date="2020-09" db="EMBL/GenBank/DDBJ databases">
        <title>De no assembly of potato wild relative species, Solanum commersonii.</title>
        <authorList>
            <person name="Cho K."/>
        </authorList>
    </citation>
    <scope>NUCLEOTIDE SEQUENCE [LARGE SCALE GENOMIC DNA]</scope>
    <source>
        <strain evidence="3">LZ3.2</strain>
        <tissue evidence="3">Leaf</tissue>
    </source>
</reference>
<comment type="caution">
    <text evidence="3">The sequence shown here is derived from an EMBL/GenBank/DDBJ whole genome shotgun (WGS) entry which is preliminary data.</text>
</comment>
<dbReference type="EMBL" id="JACXVP010000012">
    <property type="protein sequence ID" value="KAG5569976.1"/>
    <property type="molecule type" value="Genomic_DNA"/>
</dbReference>
<proteinExistence type="predicted"/>
<organism evidence="3 4">
    <name type="scientific">Solanum commersonii</name>
    <name type="common">Commerson's wild potato</name>
    <name type="synonym">Commerson's nightshade</name>
    <dbReference type="NCBI Taxonomy" id="4109"/>
    <lineage>
        <taxon>Eukaryota</taxon>
        <taxon>Viridiplantae</taxon>
        <taxon>Streptophyta</taxon>
        <taxon>Embryophyta</taxon>
        <taxon>Tracheophyta</taxon>
        <taxon>Spermatophyta</taxon>
        <taxon>Magnoliopsida</taxon>
        <taxon>eudicotyledons</taxon>
        <taxon>Gunneridae</taxon>
        <taxon>Pentapetalae</taxon>
        <taxon>asterids</taxon>
        <taxon>lamiids</taxon>
        <taxon>Solanales</taxon>
        <taxon>Solanaceae</taxon>
        <taxon>Solanoideae</taxon>
        <taxon>Solaneae</taxon>
        <taxon>Solanum</taxon>
    </lineage>
</organism>
<keyword evidence="4" id="KW-1185">Reference proteome</keyword>
<sequence>MNFQVINETDLKLDFLTLITSFILPNNTRITFTAFQKFVEEDVAAVSINEINNLISQNNYFRIYVKVFGELISSLDRKLDELTVLIIQMKLSELPTHVQRPPEIQDFVFKPLFDLEELLDKKFSEFSAKPIDLSEDFADEMEKAFDYKDHVALGFKKLRGYPKKNSGNATQFAHKPIMQSYYYSRLTPQDVLIEERNKNQMNTSYRGTKISEWNLDGMTNRQLTIMVHHMLMYATICKITKNTDRNICKMIIAGFTSQLRAAIVNATVDNERVDNLGMALVKNRENDVYTLVLTILEHFNGRFTNQYETVRNLLNGLRCRHLGEFPWCKDTYMIRTVCPPFFAKRIKKTLSNPQGAIPYNLFTYGKLIGACTQEGFNLCNELKLFRHLKIDKKGERSQLGDFCAQFSLPDSGKQTKHRDSSGSNPDKPYRRKRSRQLSREEHQEHRAHLLSLFQNFK</sequence>
<dbReference type="PANTHER" id="PTHR33054">
    <property type="entry name" value="CCHC-TYPE DOMAIN-CONTAINING PROTEIN"/>
    <property type="match status" value="1"/>
</dbReference>
<dbReference type="AlphaFoldDB" id="A0A9J5W3V1"/>
<evidence type="ECO:0000313" key="3">
    <source>
        <dbReference type="EMBL" id="KAG5569976.1"/>
    </source>
</evidence>
<protein>
    <recommendedName>
        <fullName evidence="2">DUF7746 domain-containing protein</fullName>
    </recommendedName>
</protein>
<feature type="domain" description="DUF7746" evidence="2">
    <location>
        <begin position="205"/>
        <end position="287"/>
    </location>
</feature>
<gene>
    <name evidence="3" type="ORF">H5410_059742</name>
</gene>
<evidence type="ECO:0000259" key="2">
    <source>
        <dbReference type="Pfam" id="PF24925"/>
    </source>
</evidence>
<dbReference type="Pfam" id="PF24925">
    <property type="entry name" value="DUF7746"/>
    <property type="match status" value="1"/>
</dbReference>
<dbReference type="InterPro" id="IPR056648">
    <property type="entry name" value="DUF7746"/>
</dbReference>
<dbReference type="OrthoDB" id="1735266at2759"/>
<feature type="region of interest" description="Disordered" evidence="1">
    <location>
        <begin position="410"/>
        <end position="444"/>
    </location>
</feature>
<evidence type="ECO:0000313" key="4">
    <source>
        <dbReference type="Proteomes" id="UP000824120"/>
    </source>
</evidence>